<evidence type="ECO:0000256" key="4">
    <source>
        <dbReference type="ARBA" id="ARBA00023143"/>
    </source>
</evidence>
<comment type="similarity">
    <text evidence="1 5">Belongs to the FliD family.</text>
</comment>
<dbReference type="GO" id="GO:0071973">
    <property type="term" value="P:bacterial-type flagellum-dependent cell motility"/>
    <property type="evidence" value="ECO:0007669"/>
    <property type="project" value="TreeGrafter"/>
</dbReference>
<dbReference type="Pfam" id="PF07195">
    <property type="entry name" value="FliD_C"/>
    <property type="match status" value="1"/>
</dbReference>
<dbReference type="AlphaFoldDB" id="A0A1S8TJY1"/>
<sequence>MTNRMTGISGLIDTDSLVKATMLPYKTKVETQKQKEQVLEWKQEQYRAIMKSANSLYTKYLTSDGSSSLISSSAYSSVKFTSSDSTAAAATTNGNATIDNYTIYVKQLATNATATLSDSTTTANTDQTIKIGASTITFKAGATGSETVSNYNTAVSKRISDLKNLTTRTAAEQTELNDLNNNVITAKYNTIDKGVVFTAAKAETGGFTLTNNSGTSTSATDKALDAEIVNSKGNRYRISATENTSYKNEVTIDGVTFNFKNVTGAVDGTGADAGKLTGGTPVTLTGGKDVTALKTRIVAFMKDYNELMGSINTKLYETRDKSYSPLTDDQRSEMTDDQITKWETKAKTGLLRKDDTLEDLAEGMKSAMTGIFGNSLISSSGITLEKIGITPIKDYTTQNGMYEVDEEALTKALEENFDGIKEMFIKNASSDDTSNSGIIPKLTKVLYDNVKKSDSVFKKLAGDENGVSSLTSDLSKQITEMKKKIAEMEDALTDRENRLYTKYSSLESALTKMQSQQDSLASYFTSS</sequence>
<dbReference type="GO" id="GO:0009421">
    <property type="term" value="C:bacterial-type flagellum filament cap"/>
    <property type="evidence" value="ECO:0007669"/>
    <property type="project" value="InterPro"/>
</dbReference>
<evidence type="ECO:0000256" key="2">
    <source>
        <dbReference type="ARBA" id="ARBA00011255"/>
    </source>
</evidence>
<comment type="function">
    <text evidence="5">Required for morphogenesis and for the elongation of the flagellar filament by facilitating polymerization of the flagellin monomers at the tip of growing filament. Forms a capping structure, which prevents flagellin subunits (transported through the central channel of the flagellum) from leaking out without polymerization at the distal end.</text>
</comment>
<organism evidence="8 9">
    <name type="scientific">Clostridium puniceum</name>
    <dbReference type="NCBI Taxonomy" id="29367"/>
    <lineage>
        <taxon>Bacteria</taxon>
        <taxon>Bacillati</taxon>
        <taxon>Bacillota</taxon>
        <taxon>Clostridia</taxon>
        <taxon>Eubacteriales</taxon>
        <taxon>Clostridiaceae</taxon>
        <taxon>Clostridium</taxon>
    </lineage>
</organism>
<keyword evidence="5" id="KW-0964">Secreted</keyword>
<keyword evidence="9" id="KW-1185">Reference proteome</keyword>
<dbReference type="InterPro" id="IPR003481">
    <property type="entry name" value="FliD_N"/>
</dbReference>
<evidence type="ECO:0000256" key="3">
    <source>
        <dbReference type="ARBA" id="ARBA00023054"/>
    </source>
</evidence>
<comment type="subunit">
    <text evidence="2 5">Homopentamer.</text>
</comment>
<keyword evidence="8" id="KW-0282">Flagellum</keyword>
<dbReference type="InterPro" id="IPR040026">
    <property type="entry name" value="FliD"/>
</dbReference>
<dbReference type="InterPro" id="IPR010809">
    <property type="entry name" value="FliD_C"/>
</dbReference>
<protein>
    <recommendedName>
        <fullName evidence="5">Flagellar hook-associated protein 2</fullName>
        <shortName evidence="5">HAP2</shortName>
    </recommendedName>
    <alternativeName>
        <fullName evidence="5">Flagellar cap protein</fullName>
    </alternativeName>
</protein>
<dbReference type="GO" id="GO:0009424">
    <property type="term" value="C:bacterial-type flagellum hook"/>
    <property type="evidence" value="ECO:0007669"/>
    <property type="project" value="UniProtKB-UniRule"/>
</dbReference>
<dbReference type="Proteomes" id="UP000190890">
    <property type="component" value="Unassembled WGS sequence"/>
</dbReference>
<feature type="domain" description="Flagellar hook-associated protein 2 C-terminal" evidence="7">
    <location>
        <begin position="240"/>
        <end position="515"/>
    </location>
</feature>
<dbReference type="GO" id="GO:0007155">
    <property type="term" value="P:cell adhesion"/>
    <property type="evidence" value="ECO:0007669"/>
    <property type="project" value="InterPro"/>
</dbReference>
<proteinExistence type="inferred from homology"/>
<accession>A0A1S8TJY1</accession>
<evidence type="ECO:0000259" key="7">
    <source>
        <dbReference type="Pfam" id="PF07195"/>
    </source>
</evidence>
<name>A0A1S8TJY1_9CLOT</name>
<evidence type="ECO:0000313" key="9">
    <source>
        <dbReference type="Proteomes" id="UP000190890"/>
    </source>
</evidence>
<dbReference type="PANTHER" id="PTHR30288:SF0">
    <property type="entry name" value="FLAGELLAR HOOK-ASSOCIATED PROTEIN 2"/>
    <property type="match status" value="1"/>
</dbReference>
<dbReference type="GO" id="GO:0005576">
    <property type="term" value="C:extracellular region"/>
    <property type="evidence" value="ECO:0007669"/>
    <property type="project" value="UniProtKB-SubCell"/>
</dbReference>
<dbReference type="Pfam" id="PF02465">
    <property type="entry name" value="FliD_N"/>
    <property type="match status" value="1"/>
</dbReference>
<keyword evidence="3 5" id="KW-0175">Coiled coil</keyword>
<dbReference type="OrthoDB" id="9776025at2"/>
<comment type="subcellular location">
    <subcellularLocation>
        <location evidence="5">Secreted</location>
    </subcellularLocation>
    <subcellularLocation>
        <location evidence="5">Bacterial flagellum</location>
    </subcellularLocation>
</comment>
<dbReference type="EMBL" id="LZZM01000138">
    <property type="protein sequence ID" value="OOM77924.1"/>
    <property type="molecule type" value="Genomic_DNA"/>
</dbReference>
<feature type="coiled-coil region" evidence="5">
    <location>
        <begin position="471"/>
        <end position="498"/>
    </location>
</feature>
<feature type="domain" description="Flagellar hook-associated protein 2 N-terminal" evidence="6">
    <location>
        <begin position="12"/>
        <end position="111"/>
    </location>
</feature>
<keyword evidence="8" id="KW-0969">Cilium</keyword>
<evidence type="ECO:0000256" key="5">
    <source>
        <dbReference type="RuleBase" id="RU362066"/>
    </source>
</evidence>
<keyword evidence="4 5" id="KW-0975">Bacterial flagellum</keyword>
<evidence type="ECO:0000313" key="8">
    <source>
        <dbReference type="EMBL" id="OOM77924.1"/>
    </source>
</evidence>
<reference evidence="8 9" key="1">
    <citation type="submission" date="2016-05" db="EMBL/GenBank/DDBJ databases">
        <title>Microbial solvent formation.</title>
        <authorList>
            <person name="Poehlein A."/>
            <person name="Montoya Solano J.D."/>
            <person name="Flitsch S."/>
            <person name="Krabben P."/>
            <person name="Duerre P."/>
            <person name="Daniel R."/>
        </authorList>
    </citation>
    <scope>NUCLEOTIDE SEQUENCE [LARGE SCALE GENOMIC DNA]</scope>
    <source>
        <strain evidence="8 9">DSM 2619</strain>
    </source>
</reference>
<dbReference type="RefSeq" id="WP_077847239.1">
    <property type="nucleotide sequence ID" value="NZ_LZZM01000138.1"/>
</dbReference>
<dbReference type="PANTHER" id="PTHR30288">
    <property type="entry name" value="FLAGELLAR CAP/ASSEMBLY PROTEIN FLID"/>
    <property type="match status" value="1"/>
</dbReference>
<gene>
    <name evidence="8" type="ORF">CLPUN_20970</name>
</gene>
<evidence type="ECO:0000259" key="6">
    <source>
        <dbReference type="Pfam" id="PF02465"/>
    </source>
</evidence>
<evidence type="ECO:0000256" key="1">
    <source>
        <dbReference type="ARBA" id="ARBA00009764"/>
    </source>
</evidence>
<keyword evidence="8" id="KW-0966">Cell projection</keyword>
<comment type="caution">
    <text evidence="8">The sequence shown here is derived from an EMBL/GenBank/DDBJ whole genome shotgun (WGS) entry which is preliminary data.</text>
</comment>
<dbReference type="STRING" id="29367.CLPUN_20970"/>